<dbReference type="RefSeq" id="WP_038073636.1">
    <property type="nucleotide sequence ID" value="NZ_AUND01000002.1"/>
</dbReference>
<evidence type="ECO:0000313" key="9">
    <source>
        <dbReference type="EMBL" id="KEO55418.1"/>
    </source>
</evidence>
<gene>
    <name evidence="9" type="ORF">TP2_15365</name>
</gene>
<feature type="domain" description="Thiamine pyrophosphate enzyme N-terminal TPP-binding" evidence="8">
    <location>
        <begin position="13"/>
        <end position="123"/>
    </location>
</feature>
<evidence type="ECO:0000313" key="10">
    <source>
        <dbReference type="Proteomes" id="UP000027432"/>
    </source>
</evidence>
<dbReference type="SUPFAM" id="SSF52518">
    <property type="entry name" value="Thiamin diphosphate-binding fold (THDP-binding)"/>
    <property type="match status" value="2"/>
</dbReference>
<comment type="caution">
    <text evidence="9">The sequence shown here is derived from an EMBL/GenBank/DDBJ whole genome shotgun (WGS) entry which is preliminary data.</text>
</comment>
<reference evidence="9 10" key="1">
    <citation type="submission" date="2013-07" db="EMBL/GenBank/DDBJ databases">
        <title>Thioclava pacifica DSM 10166 Genome Sequencing.</title>
        <authorList>
            <person name="Lai Q."/>
            <person name="Shao Z."/>
        </authorList>
    </citation>
    <scope>NUCLEOTIDE SEQUENCE [LARGE SCALE GENOMIC DNA]</scope>
    <source>
        <strain evidence="9 10">DSM 10166</strain>
    </source>
</reference>
<dbReference type="CDD" id="cd00568">
    <property type="entry name" value="TPP_enzymes"/>
    <property type="match status" value="1"/>
</dbReference>
<dbReference type="PANTHER" id="PTHR18968">
    <property type="entry name" value="THIAMINE PYROPHOSPHATE ENZYMES"/>
    <property type="match status" value="1"/>
</dbReference>
<organism evidence="9 10">
    <name type="scientific">Thioclava pacifica DSM 10166</name>
    <dbReference type="NCBI Taxonomy" id="1353537"/>
    <lineage>
        <taxon>Bacteria</taxon>
        <taxon>Pseudomonadati</taxon>
        <taxon>Pseudomonadota</taxon>
        <taxon>Alphaproteobacteria</taxon>
        <taxon>Rhodobacterales</taxon>
        <taxon>Paracoccaceae</taxon>
        <taxon>Thioclava</taxon>
    </lineage>
</organism>
<dbReference type="GO" id="GO:0005948">
    <property type="term" value="C:acetolactate synthase complex"/>
    <property type="evidence" value="ECO:0007669"/>
    <property type="project" value="TreeGrafter"/>
</dbReference>
<dbReference type="CDD" id="cd07035">
    <property type="entry name" value="TPP_PYR_POX_like"/>
    <property type="match status" value="1"/>
</dbReference>
<keyword evidence="4 5" id="KW-0786">Thiamine pyrophosphate</keyword>
<dbReference type="EMBL" id="AUND01000002">
    <property type="protein sequence ID" value="KEO55418.1"/>
    <property type="molecule type" value="Genomic_DNA"/>
</dbReference>
<feature type="domain" description="Thiamine pyrophosphate enzyme central" evidence="6">
    <location>
        <begin position="209"/>
        <end position="348"/>
    </location>
</feature>
<evidence type="ECO:0000259" key="6">
    <source>
        <dbReference type="Pfam" id="PF00205"/>
    </source>
</evidence>
<comment type="cofactor">
    <cofactor evidence="1">
        <name>thiamine diphosphate</name>
        <dbReference type="ChEBI" id="CHEBI:58937"/>
    </cofactor>
</comment>
<feature type="domain" description="Thiamine pyrophosphate enzyme TPP-binding" evidence="7">
    <location>
        <begin position="413"/>
        <end position="567"/>
    </location>
</feature>
<dbReference type="InterPro" id="IPR012000">
    <property type="entry name" value="Thiamin_PyroP_enz_cen_dom"/>
</dbReference>
<dbReference type="GO" id="GO:0009097">
    <property type="term" value="P:isoleucine biosynthetic process"/>
    <property type="evidence" value="ECO:0007669"/>
    <property type="project" value="TreeGrafter"/>
</dbReference>
<proteinExistence type="inferred from homology"/>
<dbReference type="InterPro" id="IPR029061">
    <property type="entry name" value="THDP-binding"/>
</dbReference>
<dbReference type="GO" id="GO:0000287">
    <property type="term" value="F:magnesium ion binding"/>
    <property type="evidence" value="ECO:0007669"/>
    <property type="project" value="InterPro"/>
</dbReference>
<dbReference type="InterPro" id="IPR011766">
    <property type="entry name" value="TPP_enzyme_TPP-bd"/>
</dbReference>
<protein>
    <recommendedName>
        <fullName evidence="11">Acetohydroxyacid synthase large subunit</fullName>
    </recommendedName>
</protein>
<dbReference type="PROSITE" id="PS00187">
    <property type="entry name" value="TPP_ENZYMES"/>
    <property type="match status" value="1"/>
</dbReference>
<dbReference type="STRING" id="1353537.TP2_15365"/>
<dbReference type="Pfam" id="PF02776">
    <property type="entry name" value="TPP_enzyme_N"/>
    <property type="match status" value="1"/>
</dbReference>
<evidence type="ECO:0000256" key="2">
    <source>
        <dbReference type="ARBA" id="ARBA00007812"/>
    </source>
</evidence>
<dbReference type="GO" id="GO:0050660">
    <property type="term" value="F:flavin adenine dinucleotide binding"/>
    <property type="evidence" value="ECO:0007669"/>
    <property type="project" value="TreeGrafter"/>
</dbReference>
<evidence type="ECO:0000259" key="8">
    <source>
        <dbReference type="Pfam" id="PF02776"/>
    </source>
</evidence>
<evidence type="ECO:0008006" key="11">
    <source>
        <dbReference type="Google" id="ProtNLM"/>
    </source>
</evidence>
<dbReference type="eggNOG" id="COG0028">
    <property type="taxonomic scope" value="Bacteria"/>
</dbReference>
<dbReference type="Pfam" id="PF02775">
    <property type="entry name" value="TPP_enzyme_C"/>
    <property type="match status" value="1"/>
</dbReference>
<evidence type="ECO:0000256" key="3">
    <source>
        <dbReference type="ARBA" id="ARBA00022679"/>
    </source>
</evidence>
<dbReference type="SUPFAM" id="SSF52467">
    <property type="entry name" value="DHS-like NAD/FAD-binding domain"/>
    <property type="match status" value="1"/>
</dbReference>
<keyword evidence="10" id="KW-1185">Reference proteome</keyword>
<dbReference type="GO" id="GO:0009099">
    <property type="term" value="P:L-valine biosynthetic process"/>
    <property type="evidence" value="ECO:0007669"/>
    <property type="project" value="TreeGrafter"/>
</dbReference>
<dbReference type="GO" id="GO:0003984">
    <property type="term" value="F:acetolactate synthase activity"/>
    <property type="evidence" value="ECO:0007669"/>
    <property type="project" value="TreeGrafter"/>
</dbReference>
<sequence>MVAKHIEPGKDLVANQLCRYLAGRGVKHVFGLCGHTNIAVLAAMASSELDFVNVRHEQISAHAADGYARVTGRASVVLSHLSPGLTNAATGVANAALDCIPMVVIAGDIPSYYYGKHPHQEVNLHADGSQYEIYRPFVKRAWRVDTPELLPEIMEKAFTLAESGQPGPVLVNVPMDYFSAQIEDSLWERQQANAKALRKPSLDEETAREIVGQLIAAERPVIYAGGGVALAKAWDELRELVDHLQLPVAHSLMGKGCLPDDHPLVLGMTGFWGTEFTNRQTHDADWILALGSRFKEADSSSWYPEFTFDIGPGKTRLIHIDIEPQEIGRNYPVEIGAVADLKAALKVLVKVAREMVPQGIQRPDLIKAIGNFRAEFKAKNASMQTSDAFPMMPERILADLREAMPRDAILTSDVGWNKNGVAQQFDIYTPGSILIPGGFATMGFGPPAAVGAKIAAPDRVVISLVGDGGFGQNPAVLATAAAENLAVIWVVMNNNAFGTIAGLQKAHYDLTYGTTFAKANDPMEQTPDYATIARAYGCDGVRVDSAAAFKPALEAAIASGRPTVIDVAMINNPTPTSGHWNILDIYSPEGGVGHVTTD</sequence>
<dbReference type="InterPro" id="IPR000399">
    <property type="entry name" value="TPP-bd_CS"/>
</dbReference>
<evidence type="ECO:0000259" key="7">
    <source>
        <dbReference type="Pfam" id="PF02775"/>
    </source>
</evidence>
<dbReference type="PANTHER" id="PTHR18968:SF13">
    <property type="entry name" value="ACETOLACTATE SYNTHASE CATALYTIC SUBUNIT, MITOCHONDRIAL"/>
    <property type="match status" value="1"/>
</dbReference>
<dbReference type="GO" id="GO:0030976">
    <property type="term" value="F:thiamine pyrophosphate binding"/>
    <property type="evidence" value="ECO:0007669"/>
    <property type="project" value="InterPro"/>
</dbReference>
<name>A0A074JII8_9RHOB</name>
<dbReference type="Gene3D" id="3.40.50.970">
    <property type="match status" value="2"/>
</dbReference>
<evidence type="ECO:0000256" key="5">
    <source>
        <dbReference type="RuleBase" id="RU362132"/>
    </source>
</evidence>
<keyword evidence="3" id="KW-0808">Transferase</keyword>
<dbReference type="OrthoDB" id="4494979at2"/>
<accession>A0A074JII8</accession>
<dbReference type="Pfam" id="PF00205">
    <property type="entry name" value="TPP_enzyme_M"/>
    <property type="match status" value="1"/>
</dbReference>
<evidence type="ECO:0000256" key="4">
    <source>
        <dbReference type="ARBA" id="ARBA00023052"/>
    </source>
</evidence>
<dbReference type="InterPro" id="IPR029035">
    <property type="entry name" value="DHS-like_NAD/FAD-binding_dom"/>
</dbReference>
<dbReference type="Gene3D" id="3.40.50.1220">
    <property type="entry name" value="TPP-binding domain"/>
    <property type="match status" value="1"/>
</dbReference>
<dbReference type="Proteomes" id="UP000027432">
    <property type="component" value="Unassembled WGS sequence"/>
</dbReference>
<comment type="similarity">
    <text evidence="2 5">Belongs to the TPP enzyme family.</text>
</comment>
<dbReference type="InterPro" id="IPR045229">
    <property type="entry name" value="TPP_enz"/>
</dbReference>
<dbReference type="InterPro" id="IPR012001">
    <property type="entry name" value="Thiamin_PyroP_enz_TPP-bd_dom"/>
</dbReference>
<evidence type="ECO:0000256" key="1">
    <source>
        <dbReference type="ARBA" id="ARBA00001964"/>
    </source>
</evidence>
<dbReference type="AlphaFoldDB" id="A0A074JII8"/>
<dbReference type="FunFam" id="3.40.50.970:FF:000007">
    <property type="entry name" value="Acetolactate synthase"/>
    <property type="match status" value="1"/>
</dbReference>